<evidence type="ECO:0000256" key="3">
    <source>
        <dbReference type="ARBA" id="ARBA00023002"/>
    </source>
</evidence>
<organism evidence="8 9">
    <name type="scientific">Callosobruchus maculatus</name>
    <name type="common">Southern cowpea weevil</name>
    <name type="synonym">Pulse bruchid</name>
    <dbReference type="NCBI Taxonomy" id="64391"/>
    <lineage>
        <taxon>Eukaryota</taxon>
        <taxon>Metazoa</taxon>
        <taxon>Ecdysozoa</taxon>
        <taxon>Arthropoda</taxon>
        <taxon>Hexapoda</taxon>
        <taxon>Insecta</taxon>
        <taxon>Pterygota</taxon>
        <taxon>Neoptera</taxon>
        <taxon>Endopterygota</taxon>
        <taxon>Coleoptera</taxon>
        <taxon>Polyphaga</taxon>
        <taxon>Cucujiformia</taxon>
        <taxon>Chrysomeloidea</taxon>
        <taxon>Chrysomelidae</taxon>
        <taxon>Bruchinae</taxon>
        <taxon>Bruchini</taxon>
        <taxon>Callosobruchus</taxon>
    </lineage>
</organism>
<evidence type="ECO:0000256" key="4">
    <source>
        <dbReference type="PIRSR" id="PIRSR000097-1"/>
    </source>
</evidence>
<name>A0A653DXI1_CALMS</name>
<keyword evidence="9" id="KW-1185">Reference proteome</keyword>
<evidence type="ECO:0000313" key="8">
    <source>
        <dbReference type="EMBL" id="VEN64782.1"/>
    </source>
</evidence>
<dbReference type="FunFam" id="3.20.20.100:FF:000006">
    <property type="entry name" value="Aldo-keto reductase family 1 member A1"/>
    <property type="match status" value="1"/>
</dbReference>
<dbReference type="Gene3D" id="3.20.20.100">
    <property type="entry name" value="NADP-dependent oxidoreductase domain"/>
    <property type="match status" value="1"/>
</dbReference>
<dbReference type="InterPro" id="IPR036812">
    <property type="entry name" value="NAD(P)_OxRdtase_dom_sf"/>
</dbReference>
<proteinExistence type="inferred from homology"/>
<evidence type="ECO:0000256" key="1">
    <source>
        <dbReference type="ARBA" id="ARBA00007905"/>
    </source>
</evidence>
<evidence type="ECO:0000256" key="5">
    <source>
        <dbReference type="PIRSR" id="PIRSR000097-2"/>
    </source>
</evidence>
<dbReference type="InterPro" id="IPR023210">
    <property type="entry name" value="NADP_OxRdtase_dom"/>
</dbReference>
<gene>
    <name evidence="8" type="ORF">CALMAC_LOCUS21229</name>
</gene>
<reference evidence="8 9" key="1">
    <citation type="submission" date="2019-01" db="EMBL/GenBank/DDBJ databases">
        <authorList>
            <person name="Sayadi A."/>
        </authorList>
    </citation>
    <scope>NUCLEOTIDE SEQUENCE [LARGE SCALE GENOMIC DNA]</scope>
</reference>
<feature type="domain" description="NADP-dependent oxidoreductase" evidence="7">
    <location>
        <begin position="49"/>
        <end position="334"/>
    </location>
</feature>
<keyword evidence="2" id="KW-0521">NADP</keyword>
<dbReference type="PROSITE" id="PS00062">
    <property type="entry name" value="ALDOKETO_REDUCTASE_2"/>
    <property type="match status" value="1"/>
</dbReference>
<accession>A0A653DXI1</accession>
<evidence type="ECO:0000256" key="2">
    <source>
        <dbReference type="ARBA" id="ARBA00022857"/>
    </source>
</evidence>
<dbReference type="AlphaFoldDB" id="A0A653DXI1"/>
<evidence type="ECO:0000256" key="6">
    <source>
        <dbReference type="PIRSR" id="PIRSR000097-3"/>
    </source>
</evidence>
<dbReference type="InterPro" id="IPR020471">
    <property type="entry name" value="AKR"/>
</dbReference>
<dbReference type="PIRSF" id="PIRSF000097">
    <property type="entry name" value="AKR"/>
    <property type="match status" value="1"/>
</dbReference>
<dbReference type="PANTHER" id="PTHR11732">
    <property type="entry name" value="ALDO/KETO REDUCTASE"/>
    <property type="match status" value="1"/>
</dbReference>
<feature type="binding site" evidence="5">
    <location>
        <position position="143"/>
    </location>
    <ligand>
        <name>substrate</name>
    </ligand>
</feature>
<sequence>MLIRNAIFRGLYISKTCIFQKSNIQTGFTTAVSKTTVTLSNGAEMPIVGLGTWRAQPEEIENAVQAALESGYRHIDTAFNYNTEEYIGNVLSKWIELGKIKREELFITTKLPNFGNRPQDVDKFLKLSLERLKLDYVDLYLIHMPFSFHCNDAGNAPLKNEDGSFSLDTENNILETWKELEGQVKNGLTKAIGLSNFNSEQVQRIHKAAEIKPVVNQVELHAYLQQKELREACKILDVAVTAFSPLGSPGANTHFQNKYNYSLNDFPDILGHPVVKELSEKYKKLPAQILLKHLIQQDVIVIPKSSNPERIKANIDLFDFELSPDDLEKLNALDKNEDGRIFDFMFFKGVEKHPEYPFKARLKV</sequence>
<evidence type="ECO:0000259" key="7">
    <source>
        <dbReference type="Pfam" id="PF00248"/>
    </source>
</evidence>
<dbReference type="GO" id="GO:0016491">
    <property type="term" value="F:oxidoreductase activity"/>
    <property type="evidence" value="ECO:0007669"/>
    <property type="project" value="UniProtKB-KW"/>
</dbReference>
<dbReference type="PROSITE" id="PS00063">
    <property type="entry name" value="ALDOKETO_REDUCTASE_3"/>
    <property type="match status" value="1"/>
</dbReference>
<keyword evidence="3" id="KW-0560">Oxidoreductase</keyword>
<dbReference type="Pfam" id="PF00248">
    <property type="entry name" value="Aldo_ket_red"/>
    <property type="match status" value="1"/>
</dbReference>
<comment type="similarity">
    <text evidence="1">Belongs to the aldo/keto reductase family.</text>
</comment>
<dbReference type="PROSITE" id="PS00798">
    <property type="entry name" value="ALDOKETO_REDUCTASE_1"/>
    <property type="match status" value="1"/>
</dbReference>
<protein>
    <recommendedName>
        <fullName evidence="7">NADP-dependent oxidoreductase domain-containing protein</fullName>
    </recommendedName>
</protein>
<dbReference type="PRINTS" id="PR00069">
    <property type="entry name" value="ALDKETRDTASE"/>
</dbReference>
<feature type="site" description="Lowers pKa of active site Tyr" evidence="6">
    <location>
        <position position="110"/>
    </location>
</feature>
<evidence type="ECO:0000313" key="9">
    <source>
        <dbReference type="Proteomes" id="UP000410492"/>
    </source>
</evidence>
<dbReference type="SUPFAM" id="SSF51430">
    <property type="entry name" value="NAD(P)-linked oxidoreductase"/>
    <property type="match status" value="1"/>
</dbReference>
<dbReference type="InterPro" id="IPR018170">
    <property type="entry name" value="Aldo/ket_reductase_CS"/>
</dbReference>
<dbReference type="Proteomes" id="UP000410492">
    <property type="component" value="Unassembled WGS sequence"/>
</dbReference>
<feature type="active site" description="Proton donor" evidence="4">
    <location>
        <position position="81"/>
    </location>
</feature>
<dbReference type="EMBL" id="CAACVG010015765">
    <property type="protein sequence ID" value="VEN64782.1"/>
    <property type="molecule type" value="Genomic_DNA"/>
</dbReference>
<dbReference type="OrthoDB" id="416253at2759"/>